<gene>
    <name evidence="2" type="ORF">ARC23_14560</name>
</gene>
<feature type="region of interest" description="Disordered" evidence="1">
    <location>
        <begin position="1"/>
        <end position="31"/>
    </location>
</feature>
<dbReference type="Proteomes" id="UP000051757">
    <property type="component" value="Unassembled WGS sequence"/>
</dbReference>
<evidence type="ECO:0000256" key="1">
    <source>
        <dbReference type="SAM" id="MobiDB-lite"/>
    </source>
</evidence>
<protein>
    <submittedName>
        <fullName evidence="2">Uncharacterized protein</fullName>
    </submittedName>
</protein>
<evidence type="ECO:0000313" key="2">
    <source>
        <dbReference type="EMBL" id="KRG49304.1"/>
    </source>
</evidence>
<feature type="compositionally biased region" description="Basic and acidic residues" evidence="1">
    <location>
        <begin position="21"/>
        <end position="31"/>
    </location>
</feature>
<name>A0A0R0B8N0_9GAMM</name>
<proteinExistence type="predicted"/>
<comment type="caution">
    <text evidence="2">The sequence shown here is derived from an EMBL/GenBank/DDBJ whole genome shotgun (WGS) entry which is preliminary data.</text>
</comment>
<accession>A0A0R0B8N0</accession>
<reference evidence="2 3" key="1">
    <citation type="journal article" date="2016" name="Front. Microbiol.">
        <title>Genome Sequence of Type Strains of Genus Stenotrophomonas.</title>
        <authorList>
            <person name="Patil P.P."/>
            <person name="Midha S."/>
            <person name="Kumar S."/>
            <person name="Patil P.B."/>
        </authorList>
    </citation>
    <scope>NUCLEOTIDE SEQUENCE [LARGE SCALE GENOMIC DNA]</scope>
    <source>
        <strain evidence="2 3">LMG 978</strain>
    </source>
</reference>
<organism evidence="2 3">
    <name type="scientific">Stenotrophomonas beteli</name>
    <dbReference type="NCBI Taxonomy" id="3384461"/>
    <lineage>
        <taxon>Bacteria</taxon>
        <taxon>Pseudomonadati</taxon>
        <taxon>Pseudomonadota</taxon>
        <taxon>Gammaproteobacteria</taxon>
        <taxon>Lysobacterales</taxon>
        <taxon>Lysobacteraceae</taxon>
        <taxon>Stenotrophomonas</taxon>
        <taxon>Stenotrophomonas maltophilia group</taxon>
    </lineage>
</organism>
<dbReference type="EMBL" id="LLXV01000047">
    <property type="protein sequence ID" value="KRG49304.1"/>
    <property type="molecule type" value="Genomic_DNA"/>
</dbReference>
<dbReference type="AlphaFoldDB" id="A0A0R0B8N0"/>
<keyword evidence="3" id="KW-1185">Reference proteome</keyword>
<sequence length="116" mass="13089">MALQPYSDRARSAQRNWDNQEDPRFDQEHRAEQAADLVKAYRTDPAKLRAAEEQTAGTFSGTHYTEVSLALYRLHHTDPADLMDSGVLEDLYRLARDEAAAIDAQLLEMAQQQVAA</sequence>
<evidence type="ECO:0000313" key="3">
    <source>
        <dbReference type="Proteomes" id="UP000051757"/>
    </source>
</evidence>
<dbReference type="OrthoDB" id="9955944at2"/>